<dbReference type="Gene3D" id="3.30.230.10">
    <property type="match status" value="1"/>
</dbReference>
<dbReference type="eggNOG" id="COG1066">
    <property type="taxonomic scope" value="Bacteria"/>
</dbReference>
<dbReference type="KEGG" id="slr:L21SP2_0089"/>
<evidence type="ECO:0000256" key="12">
    <source>
        <dbReference type="NCBIfam" id="TIGR00416"/>
    </source>
</evidence>
<keyword evidence="17" id="KW-1185">Reference proteome</keyword>
<protein>
    <recommendedName>
        <fullName evidence="11 12">DNA repair protein RadA</fullName>
    </recommendedName>
</protein>
<keyword evidence="5" id="KW-0378">Hydrolase</keyword>
<proteinExistence type="inferred from homology"/>
<comment type="function">
    <text evidence="13">DNA-dependent ATPase involved in processing of recombination intermediates, plays a role in repairing DNA breaks. Stimulates the branch migration of RecA-mediated strand transfer reactions, allowing the 3' invading strand to extend heteroduplex DNA faster. Binds ssDNA in the presence of ADP but not other nucleotides, has ATPase activity that is stimulated by ssDNA and various branched DNA structures, but inhibited by SSB. Does not have RecA's homology-searching function.</text>
</comment>
<comment type="similarity">
    <text evidence="11 13">Belongs to the RecA family. RadA subfamily.</text>
</comment>
<dbReference type="SMART" id="SM00382">
    <property type="entry name" value="AAA"/>
    <property type="match status" value="1"/>
</dbReference>
<dbReference type="InterPro" id="IPR027417">
    <property type="entry name" value="P-loop_NTPase"/>
</dbReference>
<dbReference type="Pfam" id="PF13541">
    <property type="entry name" value="ChlI"/>
    <property type="match status" value="1"/>
</dbReference>
<dbReference type="InterPro" id="IPR014721">
    <property type="entry name" value="Ribsml_uS5_D2-typ_fold_subgr"/>
</dbReference>
<dbReference type="EMBL" id="CP006939">
    <property type="protein sequence ID" value="AHC13533.1"/>
    <property type="molecule type" value="Genomic_DNA"/>
</dbReference>
<evidence type="ECO:0000256" key="13">
    <source>
        <dbReference type="RuleBase" id="RU003555"/>
    </source>
</evidence>
<comment type="domain">
    <text evidence="11">The middle region has homology to RecA with ATPase motifs including the RadA KNRFG motif, while the C-terminus is homologous to Lon protease.</text>
</comment>
<dbReference type="PROSITE" id="PS50162">
    <property type="entry name" value="RECA_2"/>
    <property type="match status" value="1"/>
</dbReference>
<organism evidence="16 17">
    <name type="scientific">Salinispira pacifica</name>
    <dbReference type="NCBI Taxonomy" id="1307761"/>
    <lineage>
        <taxon>Bacteria</taxon>
        <taxon>Pseudomonadati</taxon>
        <taxon>Spirochaetota</taxon>
        <taxon>Spirochaetia</taxon>
        <taxon>Spirochaetales</taxon>
        <taxon>Spirochaetaceae</taxon>
        <taxon>Salinispira</taxon>
    </lineage>
</organism>
<dbReference type="RefSeq" id="WP_024266466.1">
    <property type="nucleotide sequence ID" value="NC_023035.1"/>
</dbReference>
<keyword evidence="1 11" id="KW-0479">Metal-binding</keyword>
<evidence type="ECO:0000313" key="17">
    <source>
        <dbReference type="Proteomes" id="UP000018680"/>
    </source>
</evidence>
<evidence type="ECO:0000313" key="16">
    <source>
        <dbReference type="EMBL" id="AHC13533.1"/>
    </source>
</evidence>
<keyword evidence="9 11" id="KW-0238">DNA-binding</keyword>
<dbReference type="AlphaFoldDB" id="V5WCM0"/>
<dbReference type="InterPro" id="IPR020588">
    <property type="entry name" value="RecA_ATP-bd"/>
</dbReference>
<keyword evidence="4 13" id="KW-0863">Zinc-finger</keyword>
<feature type="region of interest" description="Disordered" evidence="14">
    <location>
        <begin position="34"/>
        <end position="74"/>
    </location>
</feature>
<feature type="short sequence motif" description="RadA KNRFG motif" evidence="11">
    <location>
        <begin position="254"/>
        <end position="258"/>
    </location>
</feature>
<dbReference type="InterPro" id="IPR020568">
    <property type="entry name" value="Ribosomal_Su5_D2-typ_SF"/>
</dbReference>
<keyword evidence="10 11" id="KW-0234">DNA repair</keyword>
<dbReference type="Proteomes" id="UP000018680">
    <property type="component" value="Chromosome"/>
</dbReference>
<dbReference type="InterPro" id="IPR041166">
    <property type="entry name" value="Rubredoxin_2"/>
</dbReference>
<dbReference type="HAMAP" id="MF_01498">
    <property type="entry name" value="RadA_bact"/>
    <property type="match status" value="1"/>
</dbReference>
<evidence type="ECO:0000256" key="1">
    <source>
        <dbReference type="ARBA" id="ARBA00022723"/>
    </source>
</evidence>
<reference evidence="16 17" key="1">
    <citation type="journal article" date="2015" name="Stand. Genomic Sci.">
        <title>Complete genome sequence and description of Salinispira pacifica gen. nov., sp. nov., a novel spirochaete isolated form a hypersaline microbial mat.</title>
        <authorList>
            <person name="Ben Hania W."/>
            <person name="Joseph M."/>
            <person name="Schumann P."/>
            <person name="Bunk B."/>
            <person name="Fiebig A."/>
            <person name="Sproer C."/>
            <person name="Klenk H.P."/>
            <person name="Fardeau M.L."/>
            <person name="Spring S."/>
        </authorList>
    </citation>
    <scope>NUCLEOTIDE SEQUENCE [LARGE SCALE GENOMIC DNA]</scope>
    <source>
        <strain evidence="16 17">L21-RPul-D2</strain>
    </source>
</reference>
<evidence type="ECO:0000256" key="7">
    <source>
        <dbReference type="ARBA" id="ARBA00022840"/>
    </source>
</evidence>
<dbReference type="SUPFAM" id="SSF52540">
    <property type="entry name" value="P-loop containing nucleoside triphosphate hydrolases"/>
    <property type="match status" value="1"/>
</dbReference>
<keyword evidence="7 11" id="KW-0067">ATP-binding</keyword>
<dbReference type="NCBIfam" id="TIGR00416">
    <property type="entry name" value="sms"/>
    <property type="match status" value="1"/>
</dbReference>
<dbReference type="PANTHER" id="PTHR32472:SF10">
    <property type="entry name" value="DNA REPAIR PROTEIN RADA-LIKE PROTEIN"/>
    <property type="match status" value="1"/>
</dbReference>
<keyword evidence="3 11" id="KW-0227">DNA damage</keyword>
<dbReference type="PATRIC" id="fig|1307761.3.peg.89"/>
<evidence type="ECO:0000256" key="9">
    <source>
        <dbReference type="ARBA" id="ARBA00023125"/>
    </source>
</evidence>
<evidence type="ECO:0000256" key="2">
    <source>
        <dbReference type="ARBA" id="ARBA00022741"/>
    </source>
</evidence>
<gene>
    <name evidence="11" type="primary">radA</name>
    <name evidence="16" type="ORF">L21SP2_0089</name>
</gene>
<dbReference type="STRING" id="1307761.L21SP2_0089"/>
<sequence>MAKKAVKYFECSSCGHREPKWSGRCTSCGEWNSFVEKQPPRSQTSGGGSMGGGKTAAPAPVKLSDVESGEGRRISSGMSELDRVLGGGVMGGSSVLLGGEPGIGKSTLMLQAAGAYSRGGSVLYISGEEAQSQIKMRASRLGIQGDRISLLSESSAELCSQAIHSHRPGVVIVDSIQTLGTEESSSSPGSPNQVKHSVQIISEAAREVNACVFFIAHVTKEGAIAGPKLVEHLVDAVLYFDHSQGELRFLRASKNRFGSSDEIGIFTMDAQGLQEVGDPGRLFLSEAEELPAGTAIVPVYEGSRILMVEIQALTVPGKGGFGRVYSDMIDQRRVNRVAAVLEKHANLRFSDQDVYVNVAGGIRIQDVGTELGLAMALYSARTGMPLPAATAFCGEISLSGQVRSISHLRRRIQQAGELGYGRIVAPTRDASRNNRRMRRRMIGREAVKHRL</sequence>
<dbReference type="PRINTS" id="PR01874">
    <property type="entry name" value="DNAREPAIRADA"/>
</dbReference>
<evidence type="ECO:0000256" key="5">
    <source>
        <dbReference type="ARBA" id="ARBA00022801"/>
    </source>
</evidence>
<evidence type="ECO:0000256" key="4">
    <source>
        <dbReference type="ARBA" id="ARBA00022771"/>
    </source>
</evidence>
<dbReference type="InterPro" id="IPR004504">
    <property type="entry name" value="DNA_repair_RadA"/>
</dbReference>
<evidence type="ECO:0000256" key="11">
    <source>
        <dbReference type="HAMAP-Rule" id="MF_01498"/>
    </source>
</evidence>
<feature type="binding site" evidence="11">
    <location>
        <begin position="99"/>
        <end position="106"/>
    </location>
    <ligand>
        <name>ATP</name>
        <dbReference type="ChEBI" id="CHEBI:30616"/>
    </ligand>
</feature>
<feature type="domain" description="RecA family profile 1" evidence="15">
    <location>
        <begin position="70"/>
        <end position="218"/>
    </location>
</feature>
<evidence type="ECO:0000256" key="6">
    <source>
        <dbReference type="ARBA" id="ARBA00022833"/>
    </source>
</evidence>
<dbReference type="Pfam" id="PF13481">
    <property type="entry name" value="AAA_25"/>
    <property type="match status" value="1"/>
</dbReference>
<keyword evidence="2 11" id="KW-0547">Nucleotide-binding</keyword>
<dbReference type="InterPro" id="IPR003593">
    <property type="entry name" value="AAA+_ATPase"/>
</dbReference>
<keyword evidence="8 11" id="KW-0346">Stress response</keyword>
<dbReference type="GO" id="GO:0016787">
    <property type="term" value="F:hydrolase activity"/>
    <property type="evidence" value="ECO:0007669"/>
    <property type="project" value="UniProtKB-KW"/>
</dbReference>
<feature type="region of interest" description="Lon-protease-like" evidence="11">
    <location>
        <begin position="353"/>
        <end position="451"/>
    </location>
</feature>
<dbReference type="GO" id="GO:0003684">
    <property type="term" value="F:damaged DNA binding"/>
    <property type="evidence" value="ECO:0007669"/>
    <property type="project" value="InterPro"/>
</dbReference>
<accession>V5WCM0</accession>
<dbReference type="Pfam" id="PF18073">
    <property type="entry name" value="Zn_ribbon_LapB"/>
    <property type="match status" value="1"/>
</dbReference>
<keyword evidence="6 13" id="KW-0862">Zinc</keyword>
<dbReference type="GO" id="GO:0008270">
    <property type="term" value="F:zinc ion binding"/>
    <property type="evidence" value="ECO:0007669"/>
    <property type="project" value="UniProtKB-KW"/>
</dbReference>
<name>V5WCM0_9SPIO</name>
<dbReference type="SUPFAM" id="SSF54211">
    <property type="entry name" value="Ribosomal protein S5 domain 2-like"/>
    <property type="match status" value="1"/>
</dbReference>
<dbReference type="GO" id="GO:0140664">
    <property type="term" value="F:ATP-dependent DNA damage sensor activity"/>
    <property type="evidence" value="ECO:0007669"/>
    <property type="project" value="InterPro"/>
</dbReference>
<evidence type="ECO:0000256" key="14">
    <source>
        <dbReference type="SAM" id="MobiDB-lite"/>
    </source>
</evidence>
<feature type="compositionally biased region" description="Gly residues" evidence="14">
    <location>
        <begin position="45"/>
        <end position="54"/>
    </location>
</feature>
<evidence type="ECO:0000256" key="8">
    <source>
        <dbReference type="ARBA" id="ARBA00023016"/>
    </source>
</evidence>
<dbReference type="GO" id="GO:0005524">
    <property type="term" value="F:ATP binding"/>
    <property type="evidence" value="ECO:0007669"/>
    <property type="project" value="UniProtKB-UniRule"/>
</dbReference>
<evidence type="ECO:0000256" key="3">
    <source>
        <dbReference type="ARBA" id="ARBA00022763"/>
    </source>
</evidence>
<comment type="function">
    <text evidence="11">Plays a role in repairing double-strand DNA breaks, probably involving stabilizing or processing branched DNA or blocked replication forks.</text>
</comment>
<dbReference type="GO" id="GO:0000725">
    <property type="term" value="P:recombinational repair"/>
    <property type="evidence" value="ECO:0007669"/>
    <property type="project" value="UniProtKB-UniRule"/>
</dbReference>
<dbReference type="Gene3D" id="3.40.50.300">
    <property type="entry name" value="P-loop containing nucleotide triphosphate hydrolases"/>
    <property type="match status" value="1"/>
</dbReference>
<evidence type="ECO:0000259" key="15">
    <source>
        <dbReference type="PROSITE" id="PS50162"/>
    </source>
</evidence>
<dbReference type="PANTHER" id="PTHR32472">
    <property type="entry name" value="DNA REPAIR PROTEIN RADA"/>
    <property type="match status" value="1"/>
</dbReference>
<evidence type="ECO:0000256" key="10">
    <source>
        <dbReference type="ARBA" id="ARBA00023204"/>
    </source>
</evidence>
<dbReference type="HOGENOM" id="CLU_018264_0_0_12"/>